<proteinExistence type="predicted"/>
<organism evidence="3 4">
    <name type="scientific">Panicum miliaceum</name>
    <name type="common">Proso millet</name>
    <name type="synonym">Broomcorn millet</name>
    <dbReference type="NCBI Taxonomy" id="4540"/>
    <lineage>
        <taxon>Eukaryota</taxon>
        <taxon>Viridiplantae</taxon>
        <taxon>Streptophyta</taxon>
        <taxon>Embryophyta</taxon>
        <taxon>Tracheophyta</taxon>
        <taxon>Spermatophyta</taxon>
        <taxon>Magnoliopsida</taxon>
        <taxon>Liliopsida</taxon>
        <taxon>Poales</taxon>
        <taxon>Poaceae</taxon>
        <taxon>PACMAD clade</taxon>
        <taxon>Panicoideae</taxon>
        <taxon>Panicodae</taxon>
        <taxon>Paniceae</taxon>
        <taxon>Panicinae</taxon>
        <taxon>Panicum</taxon>
        <taxon>Panicum sect. Panicum</taxon>
    </lineage>
</organism>
<dbReference type="STRING" id="4540.A0A3L6TBP8"/>
<evidence type="ECO:0000313" key="4">
    <source>
        <dbReference type="Proteomes" id="UP000275267"/>
    </source>
</evidence>
<evidence type="ECO:0000259" key="2">
    <source>
        <dbReference type="Pfam" id="PF04195"/>
    </source>
</evidence>
<keyword evidence="4" id="KW-1185">Reference proteome</keyword>
<dbReference type="PANTHER" id="PTHR31099">
    <property type="entry name" value="OS06G0165300 PROTEIN"/>
    <property type="match status" value="1"/>
</dbReference>
<reference evidence="4" key="1">
    <citation type="journal article" date="2019" name="Nat. Commun.">
        <title>The genome of broomcorn millet.</title>
        <authorList>
            <person name="Zou C."/>
            <person name="Miki D."/>
            <person name="Li D."/>
            <person name="Tang Q."/>
            <person name="Xiao L."/>
            <person name="Rajput S."/>
            <person name="Deng P."/>
            <person name="Jia W."/>
            <person name="Huang R."/>
            <person name="Zhang M."/>
            <person name="Sun Y."/>
            <person name="Hu J."/>
            <person name="Fu X."/>
            <person name="Schnable P.S."/>
            <person name="Li F."/>
            <person name="Zhang H."/>
            <person name="Feng B."/>
            <person name="Zhu X."/>
            <person name="Liu R."/>
            <person name="Schnable J.C."/>
            <person name="Zhu J.-K."/>
            <person name="Zhang H."/>
        </authorList>
    </citation>
    <scope>NUCLEOTIDE SEQUENCE [LARGE SCALE GENOMIC DNA]</scope>
</reference>
<evidence type="ECO:0000256" key="1">
    <source>
        <dbReference type="SAM" id="MobiDB-lite"/>
    </source>
</evidence>
<evidence type="ECO:0000313" key="3">
    <source>
        <dbReference type="EMBL" id="RLN34590.1"/>
    </source>
</evidence>
<gene>
    <name evidence="3" type="ORF">C2845_PM03G27310</name>
</gene>
<dbReference type="OrthoDB" id="678976at2759"/>
<feature type="region of interest" description="Disordered" evidence="1">
    <location>
        <begin position="287"/>
        <end position="349"/>
    </location>
</feature>
<name>A0A3L6TBP8_PANMI</name>
<feature type="compositionally biased region" description="Low complexity" evidence="1">
    <location>
        <begin position="334"/>
        <end position="343"/>
    </location>
</feature>
<feature type="compositionally biased region" description="Low complexity" evidence="1">
    <location>
        <begin position="305"/>
        <end position="320"/>
    </location>
</feature>
<sequence length="349" mass="37402">MAAPSSSDDGEVVDLGMAGDLDDATRIFFSDGDSVGAHLSWPAAAGITSALTTQSLLRDMCDKHGVPKEFRPACAAHSGWAACQTPPLALGSNTICVYAAALDAGLHFPLHDFYAKVPRHYRPAPSQLTPNAWRCLAAFVLLCKDAGIDPLVSAFRYFFTICAHKHDPRPAGWHHFQPYTDGGRRLFTGTPPTKAGWKLKFFFLEAPAAMDWKCPVKWGKPRRDAARKVELTDTAIQKLKRIGSVDVMSFLAGREMPVGDQIRLQAAVKAEATPADVSAACTWNKRKSPEGALSCPPQPLPTSAPPQQQSSAMPTSAAPPGRGFSHRGAHHTGLEAAAAAAGNARRRTT</sequence>
<feature type="domain" description="Transposase (putative) gypsy type" evidence="2">
    <location>
        <begin position="95"/>
        <end position="162"/>
    </location>
</feature>
<accession>A0A3L6TBP8</accession>
<dbReference type="AlphaFoldDB" id="A0A3L6TBP8"/>
<dbReference type="InterPro" id="IPR007321">
    <property type="entry name" value="Transposase_28"/>
</dbReference>
<protein>
    <recommendedName>
        <fullName evidence="2">Transposase (putative) gypsy type domain-containing protein</fullName>
    </recommendedName>
</protein>
<dbReference type="EMBL" id="PQIB02000002">
    <property type="protein sequence ID" value="RLN34590.1"/>
    <property type="molecule type" value="Genomic_DNA"/>
</dbReference>
<dbReference type="PANTHER" id="PTHR31099:SF28">
    <property type="entry name" value="F5J5.12"/>
    <property type="match status" value="1"/>
</dbReference>
<dbReference type="Proteomes" id="UP000275267">
    <property type="component" value="Unassembled WGS sequence"/>
</dbReference>
<dbReference type="Pfam" id="PF04195">
    <property type="entry name" value="Transposase_28"/>
    <property type="match status" value="1"/>
</dbReference>
<comment type="caution">
    <text evidence="3">The sequence shown here is derived from an EMBL/GenBank/DDBJ whole genome shotgun (WGS) entry which is preliminary data.</text>
</comment>